<dbReference type="NCBIfam" id="TIGR02436">
    <property type="entry name" value="four helix bundle protein"/>
    <property type="match status" value="1"/>
</dbReference>
<gene>
    <name evidence="1" type="ORF">BC751_0455</name>
</gene>
<dbReference type="InterPro" id="IPR036583">
    <property type="entry name" value="23S_rRNA_IVS_sf"/>
</dbReference>
<dbReference type="EMBL" id="SGXG01000001">
    <property type="protein sequence ID" value="RZS94943.1"/>
    <property type="molecule type" value="Genomic_DNA"/>
</dbReference>
<dbReference type="PANTHER" id="PTHR38471:SF2">
    <property type="entry name" value="FOUR HELIX BUNDLE PROTEIN"/>
    <property type="match status" value="1"/>
</dbReference>
<comment type="caution">
    <text evidence="1">The sequence shown here is derived from an EMBL/GenBank/DDBJ whole genome shotgun (WGS) entry which is preliminary data.</text>
</comment>
<dbReference type="SUPFAM" id="SSF158446">
    <property type="entry name" value="IVS-encoded protein-like"/>
    <property type="match status" value="1"/>
</dbReference>
<dbReference type="CDD" id="cd16377">
    <property type="entry name" value="23S_rRNA_IVP_like"/>
    <property type="match status" value="1"/>
</dbReference>
<dbReference type="Gene3D" id="1.20.1440.60">
    <property type="entry name" value="23S rRNA-intervening sequence"/>
    <property type="match status" value="1"/>
</dbReference>
<dbReference type="AlphaFoldDB" id="A0A4Q7P4L9"/>
<organism evidence="1 2">
    <name type="scientific">Cecembia calidifontis</name>
    <dbReference type="NCBI Taxonomy" id="1187080"/>
    <lineage>
        <taxon>Bacteria</taxon>
        <taxon>Pseudomonadati</taxon>
        <taxon>Bacteroidota</taxon>
        <taxon>Cytophagia</taxon>
        <taxon>Cytophagales</taxon>
        <taxon>Cyclobacteriaceae</taxon>
        <taxon>Cecembia</taxon>
    </lineage>
</organism>
<dbReference type="Proteomes" id="UP000292209">
    <property type="component" value="Unassembled WGS sequence"/>
</dbReference>
<dbReference type="RefSeq" id="WP_130274122.1">
    <property type="nucleotide sequence ID" value="NZ_SGXG01000001.1"/>
</dbReference>
<sequence length="118" mass="13603">MHRYKELHVWQKAIDLAVEVYRITEKLPAEEKYGLISQMNKSAVSIPSNIAEGAGRNGKKEFDNFLGIALGSSFELDTQIFISNRLDYINDQDFQHLESELEHLQNMIVKLKKSLNIH</sequence>
<evidence type="ECO:0000313" key="2">
    <source>
        <dbReference type="Proteomes" id="UP000292209"/>
    </source>
</evidence>
<dbReference type="OrthoDB" id="9811959at2"/>
<protein>
    <submittedName>
        <fullName evidence="1">Four helix bundle protein</fullName>
    </submittedName>
</protein>
<dbReference type="InterPro" id="IPR012657">
    <property type="entry name" value="23S_rRNA-intervening_sequence"/>
</dbReference>
<proteinExistence type="predicted"/>
<name>A0A4Q7P4L9_9BACT</name>
<evidence type="ECO:0000313" key="1">
    <source>
        <dbReference type="EMBL" id="RZS94943.1"/>
    </source>
</evidence>
<dbReference type="PANTHER" id="PTHR38471">
    <property type="entry name" value="FOUR HELIX BUNDLE PROTEIN"/>
    <property type="match status" value="1"/>
</dbReference>
<keyword evidence="2" id="KW-1185">Reference proteome</keyword>
<accession>A0A4Q7P4L9</accession>
<dbReference type="Pfam" id="PF05635">
    <property type="entry name" value="23S_rRNA_IVP"/>
    <property type="match status" value="1"/>
</dbReference>
<reference evidence="1 2" key="1">
    <citation type="submission" date="2019-02" db="EMBL/GenBank/DDBJ databases">
        <title>Genomic Encyclopedia of Archaeal and Bacterial Type Strains, Phase II (KMG-II): from individual species to whole genera.</title>
        <authorList>
            <person name="Goeker M."/>
        </authorList>
    </citation>
    <scope>NUCLEOTIDE SEQUENCE [LARGE SCALE GENOMIC DNA]</scope>
    <source>
        <strain evidence="1 2">DSM 21411</strain>
    </source>
</reference>